<organism evidence="3 4">
    <name type="scientific">Magnetospirillum aberrantis SpK</name>
    <dbReference type="NCBI Taxonomy" id="908842"/>
    <lineage>
        <taxon>Bacteria</taxon>
        <taxon>Pseudomonadati</taxon>
        <taxon>Pseudomonadota</taxon>
        <taxon>Alphaproteobacteria</taxon>
        <taxon>Rhodospirillales</taxon>
        <taxon>Rhodospirillaceae</taxon>
        <taxon>Magnetospirillum</taxon>
    </lineage>
</organism>
<keyword evidence="1" id="KW-0597">Phosphoprotein</keyword>
<dbReference type="RefSeq" id="WP_163680300.1">
    <property type="nucleotide sequence ID" value="NZ_JAAIYP010000038.1"/>
</dbReference>
<accession>A0A7C9UVI2</accession>
<dbReference type="InterPro" id="IPR052020">
    <property type="entry name" value="Cyclic_di-GMP/3'3'-cGAMP_PDE"/>
</dbReference>
<dbReference type="Gene3D" id="1.10.3210.10">
    <property type="entry name" value="Hypothetical protein af1432"/>
    <property type="match status" value="1"/>
</dbReference>
<dbReference type="AlphaFoldDB" id="A0A7C9UVI2"/>
<dbReference type="Pfam" id="PF00072">
    <property type="entry name" value="Response_reg"/>
    <property type="match status" value="1"/>
</dbReference>
<comment type="caution">
    <text evidence="3">The sequence shown here is derived from an EMBL/GenBank/DDBJ whole genome shotgun (WGS) entry which is preliminary data.</text>
</comment>
<gene>
    <name evidence="3" type="ORF">G4223_12985</name>
</gene>
<dbReference type="SUPFAM" id="SSF52172">
    <property type="entry name" value="CheY-like"/>
    <property type="match status" value="1"/>
</dbReference>
<dbReference type="CDD" id="cd17569">
    <property type="entry name" value="REC_HupR-like"/>
    <property type="match status" value="1"/>
</dbReference>
<dbReference type="PANTHER" id="PTHR45228:SF8">
    <property type="entry name" value="TWO-COMPONENT RESPONSE REGULATOR-RELATED"/>
    <property type="match status" value="1"/>
</dbReference>
<evidence type="ECO:0000259" key="2">
    <source>
        <dbReference type="PROSITE" id="PS50110"/>
    </source>
</evidence>
<name>A0A7C9UVI2_9PROT</name>
<dbReference type="SMART" id="SM00448">
    <property type="entry name" value="REC"/>
    <property type="match status" value="1"/>
</dbReference>
<proteinExistence type="predicted"/>
<keyword evidence="4" id="KW-1185">Reference proteome</keyword>
<protein>
    <submittedName>
        <fullName evidence="3">Response regulator</fullName>
    </submittedName>
</protein>
<dbReference type="Gene3D" id="3.40.50.2300">
    <property type="match status" value="1"/>
</dbReference>
<evidence type="ECO:0000313" key="3">
    <source>
        <dbReference type="EMBL" id="NFV81026.1"/>
    </source>
</evidence>
<feature type="modified residue" description="4-aspartylphosphate" evidence="1">
    <location>
        <position position="57"/>
    </location>
</feature>
<dbReference type="InterPro" id="IPR011006">
    <property type="entry name" value="CheY-like_superfamily"/>
</dbReference>
<dbReference type="PROSITE" id="PS50110">
    <property type="entry name" value="RESPONSE_REGULATORY"/>
    <property type="match status" value="1"/>
</dbReference>
<evidence type="ECO:0000256" key="1">
    <source>
        <dbReference type="PROSITE-ProRule" id="PRU00169"/>
    </source>
</evidence>
<dbReference type="Proteomes" id="UP000480684">
    <property type="component" value="Unassembled WGS sequence"/>
</dbReference>
<feature type="domain" description="Response regulatory" evidence="2">
    <location>
        <begin position="4"/>
        <end position="123"/>
    </location>
</feature>
<dbReference type="PANTHER" id="PTHR45228">
    <property type="entry name" value="CYCLIC DI-GMP PHOSPHODIESTERASE TM_0186-RELATED"/>
    <property type="match status" value="1"/>
</dbReference>
<reference evidence="3 4" key="1">
    <citation type="submission" date="2020-02" db="EMBL/GenBank/DDBJ databases">
        <authorList>
            <person name="Dziuba M."/>
            <person name="Kuznetsov B."/>
            <person name="Mardanov A."/>
            <person name="Ravin N."/>
            <person name="Grouzdev D."/>
        </authorList>
    </citation>
    <scope>NUCLEOTIDE SEQUENCE [LARGE SCALE GENOMIC DNA]</scope>
    <source>
        <strain evidence="3 4">SpK</strain>
    </source>
</reference>
<dbReference type="GO" id="GO:0000160">
    <property type="term" value="P:phosphorelay signal transduction system"/>
    <property type="evidence" value="ECO:0007669"/>
    <property type="project" value="InterPro"/>
</dbReference>
<dbReference type="Pfam" id="PF13487">
    <property type="entry name" value="HD_5"/>
    <property type="match status" value="1"/>
</dbReference>
<dbReference type="EMBL" id="JAAIYP010000038">
    <property type="protein sequence ID" value="NFV81026.1"/>
    <property type="molecule type" value="Genomic_DNA"/>
</dbReference>
<dbReference type="InterPro" id="IPR001789">
    <property type="entry name" value="Sig_transdc_resp-reg_receiver"/>
</dbReference>
<evidence type="ECO:0000313" key="4">
    <source>
        <dbReference type="Proteomes" id="UP000480684"/>
    </source>
</evidence>
<sequence length="385" mass="41932">MPERVLLIDDDPNLLSALQRQLRKQFALTCAEGGAQALQAVAEANEKREPFAVAVCDMRMPGMDGIEVLSRIRTQAPETVRMMLTGNADQQTAIDAINHGSIFRFFTKPCPAEDLAVGIQAGIDQHHLITAERELLESTLAGSVKVLADVVAMNDPVAYGLATRLREWVRLLTVEFKLPSRWQLDMAAMLLPIGQVAIPPELVAKKRRGETLTEAETSLFVRAPEAGRNLIANIPRLGKVAETIWLQDRGYDGSGFPSDGPRGADIPFDARLLKILKDLAEACPSGIPDPSAFAQLDRNRGQYDPALLVKVRSCLMSLLGSTAPVEAEVPVSTLRPGHLVLSDIRLTNGHLILAANTTLSAAQVERLRSLGKIYSFVEPVRVRVG</sequence>